<evidence type="ECO:0000313" key="3">
    <source>
        <dbReference type="Proteomes" id="UP001159363"/>
    </source>
</evidence>
<feature type="region of interest" description="Disordered" evidence="1">
    <location>
        <begin position="415"/>
        <end position="443"/>
    </location>
</feature>
<gene>
    <name evidence="2" type="ORF">PR048_022920</name>
</gene>
<keyword evidence="3" id="KW-1185">Reference proteome</keyword>
<proteinExistence type="predicted"/>
<protein>
    <submittedName>
        <fullName evidence="2">Uncharacterized protein</fullName>
    </submittedName>
</protein>
<dbReference type="EMBL" id="JARBHB010000009">
    <property type="protein sequence ID" value="KAJ8875030.1"/>
    <property type="molecule type" value="Genomic_DNA"/>
</dbReference>
<name>A0ABQ9GSN0_9NEOP</name>
<evidence type="ECO:0000313" key="2">
    <source>
        <dbReference type="EMBL" id="KAJ8875030.1"/>
    </source>
</evidence>
<organism evidence="2 3">
    <name type="scientific">Dryococelus australis</name>
    <dbReference type="NCBI Taxonomy" id="614101"/>
    <lineage>
        <taxon>Eukaryota</taxon>
        <taxon>Metazoa</taxon>
        <taxon>Ecdysozoa</taxon>
        <taxon>Arthropoda</taxon>
        <taxon>Hexapoda</taxon>
        <taxon>Insecta</taxon>
        <taxon>Pterygota</taxon>
        <taxon>Neoptera</taxon>
        <taxon>Polyneoptera</taxon>
        <taxon>Phasmatodea</taxon>
        <taxon>Verophasmatodea</taxon>
        <taxon>Anareolatae</taxon>
        <taxon>Phasmatidae</taxon>
        <taxon>Eurycanthinae</taxon>
        <taxon>Dryococelus</taxon>
    </lineage>
</organism>
<dbReference type="Proteomes" id="UP001159363">
    <property type="component" value="Chromosome 8"/>
</dbReference>
<accession>A0ABQ9GSN0</accession>
<sequence length="443" mass="48020">MMRARTYICPTEPVRLKVPEVHAALREHYTSVQSRARSGDGARVARGSLTLIAPALVGQIRRKIMRADGRLNGRYPNRRRLCVESEGEVRHAKLHLDGFISAWVHRQTDPVQSVANAVRLSVCVADTLSQAGGSRRSGSPGVRSLHRQASLLSERLSSLGASQGSGDFVVADVAAHLTPQQLGVMDIVETFDIDEALVRPDSQCDKRTENLPRRGAPGRESATLRLQVGHPTPKLWRADFLWRSRSVRHRSGVGGSGFESRESLDGDGAAVAERLPCSLLTKANRVQSPAGSLPDFRMWESCRAMPLTSGFSRGSPSLSAIYVNILKWLAAGREKEDSTRKRGNPRWLTLARNDGAGYFDVTSSKMAAVAPRPAARYQTPGPSQFYVSFGPHFTTDEIFTVGVLAAALLDKRRAGQGAGNGKGGAVESNGPLASKRRVETRGG</sequence>
<comment type="caution">
    <text evidence="2">The sequence shown here is derived from an EMBL/GenBank/DDBJ whole genome shotgun (WGS) entry which is preliminary data.</text>
</comment>
<evidence type="ECO:0000256" key="1">
    <source>
        <dbReference type="SAM" id="MobiDB-lite"/>
    </source>
</evidence>
<reference evidence="2 3" key="1">
    <citation type="submission" date="2023-02" db="EMBL/GenBank/DDBJ databases">
        <title>LHISI_Scaffold_Assembly.</title>
        <authorList>
            <person name="Stuart O.P."/>
            <person name="Cleave R."/>
            <person name="Magrath M.J.L."/>
            <person name="Mikheyev A.S."/>
        </authorList>
    </citation>
    <scope>NUCLEOTIDE SEQUENCE [LARGE SCALE GENOMIC DNA]</scope>
    <source>
        <strain evidence="2">Daus_M_001</strain>
        <tissue evidence="2">Leg muscle</tissue>
    </source>
</reference>